<keyword evidence="2" id="KW-0472">Membrane</keyword>
<evidence type="ECO:0000256" key="2">
    <source>
        <dbReference type="SAM" id="Phobius"/>
    </source>
</evidence>
<evidence type="ECO:0000256" key="1">
    <source>
        <dbReference type="SAM" id="MobiDB-lite"/>
    </source>
</evidence>
<reference evidence="3 4" key="1">
    <citation type="submission" date="2020-08" db="EMBL/GenBank/DDBJ databases">
        <title>Genomic Encyclopedia of Archaeal and Bacterial Type Strains, Phase II (KMG-II): from individual species to whole genera.</title>
        <authorList>
            <person name="Goeker M."/>
        </authorList>
    </citation>
    <scope>NUCLEOTIDE SEQUENCE [LARGE SCALE GENOMIC DNA]</scope>
    <source>
        <strain evidence="3 4">5AG</strain>
    </source>
</reference>
<organism evidence="3 4">
    <name type="scientific">Halomonas campaniensis</name>
    <dbReference type="NCBI Taxonomy" id="213554"/>
    <lineage>
        <taxon>Bacteria</taxon>
        <taxon>Pseudomonadati</taxon>
        <taxon>Pseudomonadota</taxon>
        <taxon>Gammaproteobacteria</taxon>
        <taxon>Oceanospirillales</taxon>
        <taxon>Halomonadaceae</taxon>
        <taxon>Halomonas</taxon>
    </lineage>
</organism>
<proteinExistence type="predicted"/>
<keyword evidence="2" id="KW-0812">Transmembrane</keyword>
<gene>
    <name evidence="3" type="ORF">BDK63_002269</name>
</gene>
<feature type="transmembrane region" description="Helical" evidence="2">
    <location>
        <begin position="46"/>
        <end position="79"/>
    </location>
</feature>
<dbReference type="EMBL" id="JACHZF010000015">
    <property type="protein sequence ID" value="MBB3331386.1"/>
    <property type="molecule type" value="Genomic_DNA"/>
</dbReference>
<keyword evidence="4" id="KW-1185">Reference proteome</keyword>
<evidence type="ECO:0000313" key="4">
    <source>
        <dbReference type="Proteomes" id="UP000553442"/>
    </source>
</evidence>
<dbReference type="Proteomes" id="UP000553442">
    <property type="component" value="Unassembled WGS sequence"/>
</dbReference>
<sequence length="144" mass="16762">MSDSRGPDQDPRRDYHRNVAWRTAQAWQQRARQTNAGGLLGSLKMLLAWLLFGAMMIVAMVLGLFFLLLGWALMPLLRYRLKKRMEKMRADQAEDVGGGFHYRETRYRETRDADGRHREQQVLEGDYEVKPEQRGHDGAPDDSR</sequence>
<evidence type="ECO:0000313" key="3">
    <source>
        <dbReference type="EMBL" id="MBB3331386.1"/>
    </source>
</evidence>
<accession>A0A7W5PBX0</accession>
<keyword evidence="2" id="KW-1133">Transmembrane helix</keyword>
<dbReference type="RefSeq" id="WP_183331977.1">
    <property type="nucleotide sequence ID" value="NZ_JACHZF010000015.1"/>
</dbReference>
<feature type="region of interest" description="Disordered" evidence="1">
    <location>
        <begin position="106"/>
        <end position="144"/>
    </location>
</feature>
<comment type="caution">
    <text evidence="3">The sequence shown here is derived from an EMBL/GenBank/DDBJ whole genome shotgun (WGS) entry which is preliminary data.</text>
</comment>
<dbReference type="AlphaFoldDB" id="A0A7W5PBX0"/>
<name>A0A7W5PBX0_9GAMM</name>
<protein>
    <submittedName>
        <fullName evidence="3">Putative lipid-binding transport protein (Tim44 family)</fullName>
    </submittedName>
</protein>